<dbReference type="EMBL" id="GL380646">
    <property type="protein sequence ID" value="EGT58791.1"/>
    <property type="molecule type" value="Genomic_DNA"/>
</dbReference>
<dbReference type="Proteomes" id="UP000008068">
    <property type="component" value="Unassembled WGS sequence"/>
</dbReference>
<dbReference type="InterPro" id="IPR001810">
    <property type="entry name" value="F-box_dom"/>
</dbReference>
<accession>G0PJ64</accession>
<dbReference type="Pfam" id="PF00646">
    <property type="entry name" value="F-box"/>
    <property type="match status" value="1"/>
</dbReference>
<dbReference type="PROSITE" id="PS50181">
    <property type="entry name" value="FBOX"/>
    <property type="match status" value="1"/>
</dbReference>
<keyword evidence="3" id="KW-1185">Reference proteome</keyword>
<protein>
    <recommendedName>
        <fullName evidence="1">F-box domain-containing protein</fullName>
    </recommendedName>
</protein>
<evidence type="ECO:0000313" key="2">
    <source>
        <dbReference type="EMBL" id="EGT58791.1"/>
    </source>
</evidence>
<reference evidence="3" key="1">
    <citation type="submission" date="2011-07" db="EMBL/GenBank/DDBJ databases">
        <authorList>
            <consortium name="Caenorhabditis brenneri Sequencing and Analysis Consortium"/>
            <person name="Wilson R.K."/>
        </authorList>
    </citation>
    <scope>NUCLEOTIDE SEQUENCE [LARGE SCALE GENOMIC DNA]</scope>
    <source>
        <strain evidence="3">PB2801</strain>
    </source>
</reference>
<evidence type="ECO:0000313" key="3">
    <source>
        <dbReference type="Proteomes" id="UP000008068"/>
    </source>
</evidence>
<organism evidence="3">
    <name type="scientific">Caenorhabditis brenneri</name>
    <name type="common">Nematode worm</name>
    <dbReference type="NCBI Taxonomy" id="135651"/>
    <lineage>
        <taxon>Eukaryota</taxon>
        <taxon>Metazoa</taxon>
        <taxon>Ecdysozoa</taxon>
        <taxon>Nematoda</taxon>
        <taxon>Chromadorea</taxon>
        <taxon>Rhabditida</taxon>
        <taxon>Rhabditina</taxon>
        <taxon>Rhabditomorpha</taxon>
        <taxon>Rhabditoidea</taxon>
        <taxon>Rhabditidae</taxon>
        <taxon>Peloderinae</taxon>
        <taxon>Caenorhabditis</taxon>
    </lineage>
</organism>
<dbReference type="HOGENOM" id="CLU_1760421_0_0_1"/>
<sequence length="148" mass="17570">MCTENEEISDPCQPNLQNMPIVAIKEVLKNLDCRSIFRLRKVNRVLRYSIVDIRPDLHLNSVRFQLLFTKISTESCIEPLSYAQISMEDAKNLLKNPKLILNTLILDLRFLVDISIEKKRHRKEKRRTREFLRVFEDFIGKQRKPSEN</sequence>
<evidence type="ECO:0000259" key="1">
    <source>
        <dbReference type="PROSITE" id="PS50181"/>
    </source>
</evidence>
<proteinExistence type="predicted"/>
<name>G0PJ64_CAEBE</name>
<dbReference type="InParanoid" id="G0PJ64"/>
<dbReference type="AlphaFoldDB" id="G0PJ64"/>
<gene>
    <name evidence="2" type="ORF">CAEBREN_13301</name>
</gene>
<feature type="domain" description="F-box" evidence="1">
    <location>
        <begin position="13"/>
        <end position="62"/>
    </location>
</feature>